<comment type="caution">
    <text evidence="2">The sequence shown here is derived from an EMBL/GenBank/DDBJ whole genome shotgun (WGS) entry which is preliminary data.</text>
</comment>
<evidence type="ECO:0000256" key="1">
    <source>
        <dbReference type="SAM" id="SignalP"/>
    </source>
</evidence>
<accession>A0ABT6ZS27</accession>
<name>A0ABT6ZS27_9ACTN</name>
<organism evidence="2 3">
    <name type="scientific">Streptomyces iconiensis</name>
    <dbReference type="NCBI Taxonomy" id="1384038"/>
    <lineage>
        <taxon>Bacteria</taxon>
        <taxon>Bacillati</taxon>
        <taxon>Actinomycetota</taxon>
        <taxon>Actinomycetes</taxon>
        <taxon>Kitasatosporales</taxon>
        <taxon>Streptomycetaceae</taxon>
        <taxon>Streptomyces</taxon>
    </lineage>
</organism>
<reference evidence="2 3" key="1">
    <citation type="submission" date="2023-05" db="EMBL/GenBank/DDBJ databases">
        <title>Streptantibioticus silvisoli sp. nov., acidotolerant actinomycetes 1 from pine litter.</title>
        <authorList>
            <person name="Swiecimska M."/>
            <person name="Golinska P."/>
            <person name="Sangal V."/>
            <person name="Wachnowicz B."/>
            <person name="Goodfellow M."/>
        </authorList>
    </citation>
    <scope>NUCLEOTIDE SEQUENCE [LARGE SCALE GENOMIC DNA]</scope>
    <source>
        <strain evidence="2 3">DSM 42109</strain>
    </source>
</reference>
<sequence length="131" mass="13484">MAFSKTGARAAIVSVAAGALVLTGATSAFAGDNSPVSISKDKGARGNFVHSGDTFVLTDMRSDGKAAVLDVRVESGGWGVDLTYWNTKGAGKTRKAVNNLTEGNKVLTRACTGNAKTKKYGNCGPWTQGKA</sequence>
<dbReference type="EMBL" id="JANCPR020000005">
    <property type="protein sequence ID" value="MDJ1131667.1"/>
    <property type="molecule type" value="Genomic_DNA"/>
</dbReference>
<evidence type="ECO:0000313" key="2">
    <source>
        <dbReference type="EMBL" id="MDJ1131667.1"/>
    </source>
</evidence>
<keyword evidence="1" id="KW-0732">Signal</keyword>
<feature type="signal peptide" evidence="1">
    <location>
        <begin position="1"/>
        <end position="30"/>
    </location>
</feature>
<proteinExistence type="predicted"/>
<keyword evidence="3" id="KW-1185">Reference proteome</keyword>
<protein>
    <recommendedName>
        <fullName evidence="4">Secreted protein</fullName>
    </recommendedName>
</protein>
<dbReference type="Proteomes" id="UP001214441">
    <property type="component" value="Unassembled WGS sequence"/>
</dbReference>
<evidence type="ECO:0000313" key="3">
    <source>
        <dbReference type="Proteomes" id="UP001214441"/>
    </source>
</evidence>
<evidence type="ECO:0008006" key="4">
    <source>
        <dbReference type="Google" id="ProtNLM"/>
    </source>
</evidence>
<feature type="chain" id="PRO_5045526569" description="Secreted protein" evidence="1">
    <location>
        <begin position="31"/>
        <end position="131"/>
    </location>
</feature>
<dbReference type="RefSeq" id="WP_274042840.1">
    <property type="nucleotide sequence ID" value="NZ_JANCPR020000005.1"/>
</dbReference>
<gene>
    <name evidence="2" type="ORF">NMN56_006785</name>
</gene>